<organism evidence="2">
    <name type="scientific">Volvox carteri f. nagariensis</name>
    <dbReference type="NCBI Taxonomy" id="3068"/>
    <lineage>
        <taxon>Eukaryota</taxon>
        <taxon>Viridiplantae</taxon>
        <taxon>Chlorophyta</taxon>
        <taxon>core chlorophytes</taxon>
        <taxon>Chlorophyceae</taxon>
        <taxon>CS clade</taxon>
        <taxon>Chlamydomonadales</taxon>
        <taxon>Volvocaceae</taxon>
        <taxon>Volvox</taxon>
    </lineage>
</organism>
<dbReference type="AlphaFoldDB" id="D8U735"/>
<dbReference type="PANTHER" id="PTHR33104">
    <property type="entry name" value="SI:DKEY-29D5.2"/>
    <property type="match status" value="1"/>
</dbReference>
<proteinExistence type="predicted"/>
<dbReference type="KEGG" id="vcn:VOLCADRAFT_106388"/>
<dbReference type="STRING" id="3068.D8U735"/>
<dbReference type="GeneID" id="9624814"/>
<gene>
    <name evidence="1" type="ORF">VOLCADRAFT_106388</name>
</gene>
<dbReference type="OrthoDB" id="544344at2759"/>
<dbReference type="Proteomes" id="UP000001058">
    <property type="component" value="Unassembled WGS sequence"/>
</dbReference>
<dbReference type="PANTHER" id="PTHR33104:SF2">
    <property type="entry name" value="CXC3 LIKE CYSTEINE CLUSTER DOMAIN-CONTAINING PROTEIN"/>
    <property type="match status" value="1"/>
</dbReference>
<name>D8U735_VOLCA</name>
<evidence type="ECO:0000313" key="1">
    <source>
        <dbReference type="EMBL" id="EFJ44409.1"/>
    </source>
</evidence>
<sequence length="244" mass="27234">MLTVTHARKRLGTFGRMHGVGQGTGEAAEIFNSVAGPHGRIAQYMHPVTRKEHLDRVARLYCRDVVQQSLQQQPRQLEAADMVPASPAAEYALCRFTLQKLQREDTLEASSDAVRLGLLFPGADSVLGRQRPALIRTTKTQAADLEKPRYDPAAWGPESELMSAALGSLAKGELRKLFAEPTMHALEHVVRRLGGRRHQQQLAIKEKRRARQWFVQLWEQLTSWSAVSGAVTPELGQALAMKER</sequence>
<dbReference type="RefSeq" id="XP_002954516.1">
    <property type="nucleotide sequence ID" value="XM_002954470.1"/>
</dbReference>
<protein>
    <submittedName>
        <fullName evidence="1">Uncharacterized protein</fullName>
    </submittedName>
</protein>
<reference evidence="1 2" key="1">
    <citation type="journal article" date="2010" name="Science">
        <title>Genomic analysis of organismal complexity in the multicellular green alga Volvox carteri.</title>
        <authorList>
            <person name="Prochnik S.E."/>
            <person name="Umen J."/>
            <person name="Nedelcu A.M."/>
            <person name="Hallmann A."/>
            <person name="Miller S.M."/>
            <person name="Nishii I."/>
            <person name="Ferris P."/>
            <person name="Kuo A."/>
            <person name="Mitros T."/>
            <person name="Fritz-Laylin L.K."/>
            <person name="Hellsten U."/>
            <person name="Chapman J."/>
            <person name="Simakov O."/>
            <person name="Rensing S.A."/>
            <person name="Terry A."/>
            <person name="Pangilinan J."/>
            <person name="Kapitonov V."/>
            <person name="Jurka J."/>
            <person name="Salamov A."/>
            <person name="Shapiro H."/>
            <person name="Schmutz J."/>
            <person name="Grimwood J."/>
            <person name="Lindquist E."/>
            <person name="Lucas S."/>
            <person name="Grigoriev I.V."/>
            <person name="Schmitt R."/>
            <person name="Kirk D."/>
            <person name="Rokhsar D.S."/>
        </authorList>
    </citation>
    <scope>NUCLEOTIDE SEQUENCE [LARGE SCALE GENOMIC DNA]</scope>
    <source>
        <strain evidence="2">f. Nagariensis / Eve</strain>
    </source>
</reference>
<evidence type="ECO:0000313" key="2">
    <source>
        <dbReference type="Proteomes" id="UP000001058"/>
    </source>
</evidence>
<dbReference type="InParanoid" id="D8U735"/>
<dbReference type="EMBL" id="GL378364">
    <property type="protein sequence ID" value="EFJ44409.1"/>
    <property type="molecule type" value="Genomic_DNA"/>
</dbReference>
<accession>D8U735</accession>
<keyword evidence="2" id="KW-1185">Reference proteome</keyword>